<dbReference type="PROSITE" id="PS00760">
    <property type="entry name" value="SPASE_I_2"/>
    <property type="match status" value="1"/>
</dbReference>
<proteinExistence type="inferred from homology"/>
<protein>
    <recommendedName>
        <fullName evidence="4 7">Signal peptidase I</fullName>
        <ecNumber evidence="3 7">3.4.21.89</ecNumber>
    </recommendedName>
</protein>
<dbReference type="GO" id="GO:0006465">
    <property type="term" value="P:signal peptide processing"/>
    <property type="evidence" value="ECO:0007669"/>
    <property type="project" value="InterPro"/>
</dbReference>
<sequence length="217" mass="24414">MKINRVKALKLMKEHAGFMFFILALFASRSSVADWYTVPTGSMQPTIVEGDRIFVNKMAYRLEWPFTDIPVMDIAEPKRGDIVIINSKAADLRLVKRVVGVPGDQVSMVNNRLVVNAEILSYQAIKGTEKMIEGLPLQPHAVQFKPSDQRMANFSNVEVPAGFYLVLGDNRNHSADSRVYGLVPASEIQGQAVRVITSLDPDNFYLPRQERFLFTLI</sequence>
<dbReference type="NCBIfam" id="TIGR02227">
    <property type="entry name" value="sigpep_I_bact"/>
    <property type="match status" value="1"/>
</dbReference>
<dbReference type="OrthoDB" id="9815782at2"/>
<keyword evidence="5 7" id="KW-0378">Hydrolase</keyword>
<gene>
    <name evidence="9" type="ORF">B1199_17395</name>
</gene>
<dbReference type="GO" id="GO:0009003">
    <property type="term" value="F:signal peptidase activity"/>
    <property type="evidence" value="ECO:0007669"/>
    <property type="project" value="UniProtKB-EC"/>
</dbReference>
<dbReference type="GO" id="GO:0016020">
    <property type="term" value="C:membrane"/>
    <property type="evidence" value="ECO:0007669"/>
    <property type="project" value="UniProtKB-SubCell"/>
</dbReference>
<feature type="domain" description="Peptidase S26" evidence="8">
    <location>
        <begin position="18"/>
        <end position="194"/>
    </location>
</feature>
<dbReference type="Proteomes" id="UP000194841">
    <property type="component" value="Unassembled WGS sequence"/>
</dbReference>
<evidence type="ECO:0000256" key="4">
    <source>
        <dbReference type="ARBA" id="ARBA00019232"/>
    </source>
</evidence>
<dbReference type="SUPFAM" id="SSF51306">
    <property type="entry name" value="LexA/Signal peptidase"/>
    <property type="match status" value="1"/>
</dbReference>
<comment type="subcellular location">
    <subcellularLocation>
        <location evidence="7">Membrane</location>
        <topology evidence="7">Multi-pass membrane protein</topology>
    </subcellularLocation>
</comment>
<dbReference type="InterPro" id="IPR019533">
    <property type="entry name" value="Peptidase_S26"/>
</dbReference>
<dbReference type="EC" id="3.4.21.89" evidence="3 7"/>
<dbReference type="EMBL" id="MWPV01000006">
    <property type="protein sequence ID" value="OUL56441.1"/>
    <property type="molecule type" value="Genomic_DNA"/>
</dbReference>
<evidence type="ECO:0000313" key="10">
    <source>
        <dbReference type="Proteomes" id="UP000194841"/>
    </source>
</evidence>
<dbReference type="GO" id="GO:0004252">
    <property type="term" value="F:serine-type endopeptidase activity"/>
    <property type="evidence" value="ECO:0007669"/>
    <property type="project" value="InterPro"/>
</dbReference>
<dbReference type="PROSITE" id="PS00761">
    <property type="entry name" value="SPASE_I_3"/>
    <property type="match status" value="1"/>
</dbReference>
<reference evidence="9 10" key="1">
    <citation type="submission" date="2017-02" db="EMBL/GenBank/DDBJ databases">
        <title>Pseudoalteromonas ulvae TC14 Genome.</title>
        <authorList>
            <person name="Molmeret M."/>
        </authorList>
    </citation>
    <scope>NUCLEOTIDE SEQUENCE [LARGE SCALE GENOMIC DNA]</scope>
    <source>
        <strain evidence="9">TC14</strain>
    </source>
</reference>
<dbReference type="InterPro" id="IPR036286">
    <property type="entry name" value="LexA/Signal_pep-like_sf"/>
</dbReference>
<dbReference type="InterPro" id="IPR019758">
    <property type="entry name" value="Pept_S26A_signal_pept_1_CS"/>
</dbReference>
<dbReference type="InterPro" id="IPR000223">
    <property type="entry name" value="Pept_S26A_signal_pept_1"/>
</dbReference>
<dbReference type="PRINTS" id="PR00727">
    <property type="entry name" value="LEADERPTASE"/>
</dbReference>
<comment type="catalytic activity">
    <reaction evidence="1 7">
        <text>Cleavage of hydrophobic, N-terminal signal or leader sequences from secreted and periplasmic proteins.</text>
        <dbReference type="EC" id="3.4.21.89"/>
    </reaction>
</comment>
<dbReference type="Gene3D" id="2.10.109.10">
    <property type="entry name" value="Umud Fragment, subunit A"/>
    <property type="match status" value="1"/>
</dbReference>
<feature type="active site" evidence="6">
    <location>
        <position position="96"/>
    </location>
</feature>
<evidence type="ECO:0000256" key="7">
    <source>
        <dbReference type="RuleBase" id="RU362042"/>
    </source>
</evidence>
<dbReference type="RefSeq" id="WP_086745412.1">
    <property type="nucleotide sequence ID" value="NZ_MWPV01000006.1"/>
</dbReference>
<evidence type="ECO:0000256" key="3">
    <source>
        <dbReference type="ARBA" id="ARBA00013208"/>
    </source>
</evidence>
<keyword evidence="7" id="KW-0645">Protease</keyword>
<dbReference type="PANTHER" id="PTHR43390">
    <property type="entry name" value="SIGNAL PEPTIDASE I"/>
    <property type="match status" value="1"/>
</dbReference>
<organism evidence="9 10">
    <name type="scientific">Pseudoalteromonas ulvae</name>
    <dbReference type="NCBI Taxonomy" id="107327"/>
    <lineage>
        <taxon>Bacteria</taxon>
        <taxon>Pseudomonadati</taxon>
        <taxon>Pseudomonadota</taxon>
        <taxon>Gammaproteobacteria</taxon>
        <taxon>Alteromonadales</taxon>
        <taxon>Pseudoalteromonadaceae</taxon>
        <taxon>Pseudoalteromonas</taxon>
    </lineage>
</organism>
<feature type="active site" evidence="6">
    <location>
        <position position="42"/>
    </location>
</feature>
<keyword evidence="10" id="KW-1185">Reference proteome</keyword>
<dbReference type="InterPro" id="IPR019757">
    <property type="entry name" value="Pept_S26A_signal_pept_1_Lys-AS"/>
</dbReference>
<evidence type="ECO:0000256" key="5">
    <source>
        <dbReference type="ARBA" id="ARBA00022801"/>
    </source>
</evidence>
<accession>A0A244CLD5</accession>
<evidence type="ECO:0000256" key="6">
    <source>
        <dbReference type="PIRSR" id="PIRSR600223-1"/>
    </source>
</evidence>
<name>A0A244CLD5_PSEDV</name>
<dbReference type="Pfam" id="PF10502">
    <property type="entry name" value="Peptidase_S26"/>
    <property type="match status" value="1"/>
</dbReference>
<dbReference type="CDD" id="cd06530">
    <property type="entry name" value="S26_SPase_I"/>
    <property type="match status" value="1"/>
</dbReference>
<evidence type="ECO:0000313" key="9">
    <source>
        <dbReference type="EMBL" id="OUL56441.1"/>
    </source>
</evidence>
<comment type="similarity">
    <text evidence="2 7">Belongs to the peptidase S26 family.</text>
</comment>
<dbReference type="AlphaFoldDB" id="A0A244CLD5"/>
<dbReference type="PANTHER" id="PTHR43390:SF1">
    <property type="entry name" value="CHLOROPLAST PROCESSING PEPTIDASE"/>
    <property type="match status" value="1"/>
</dbReference>
<comment type="caution">
    <text evidence="9">The sequence shown here is derived from an EMBL/GenBank/DDBJ whole genome shotgun (WGS) entry which is preliminary data.</text>
</comment>
<evidence type="ECO:0000256" key="2">
    <source>
        <dbReference type="ARBA" id="ARBA00009370"/>
    </source>
</evidence>
<evidence type="ECO:0000256" key="1">
    <source>
        <dbReference type="ARBA" id="ARBA00000677"/>
    </source>
</evidence>
<evidence type="ECO:0000259" key="8">
    <source>
        <dbReference type="Pfam" id="PF10502"/>
    </source>
</evidence>